<dbReference type="KEGG" id="fln:FLA_3458"/>
<evidence type="ECO:0000256" key="1">
    <source>
        <dbReference type="ARBA" id="ARBA00006252"/>
    </source>
</evidence>
<dbReference type="PANTHER" id="PTHR10204:SF34">
    <property type="entry name" value="NAD(P)H DEHYDROGENASE [QUINONE] 1 ISOFORM 1"/>
    <property type="match status" value="1"/>
</dbReference>
<reference evidence="5" key="1">
    <citation type="submission" date="2017-01" db="EMBL/GenBank/DDBJ databases">
        <authorList>
            <person name="Varghese N."/>
            <person name="Submissions S."/>
        </authorList>
    </citation>
    <scope>NUCLEOTIDE SEQUENCE [LARGE SCALE GENOMIC DNA]</scope>
    <source>
        <strain evidence="5">DSM 21054</strain>
    </source>
</reference>
<dbReference type="SUPFAM" id="SSF52218">
    <property type="entry name" value="Flavoproteins"/>
    <property type="match status" value="1"/>
</dbReference>
<evidence type="ECO:0000313" key="4">
    <source>
        <dbReference type="EMBL" id="SIT30390.1"/>
    </source>
</evidence>
<keyword evidence="5" id="KW-1185">Reference proteome</keyword>
<name>A0A173MIH5_9BACT</name>
<protein>
    <submittedName>
        <fullName evidence="4">NAD(P)H dehydrogenase (Quinone)</fullName>
    </submittedName>
</protein>
<keyword evidence="2" id="KW-0560">Oxidoreductase</keyword>
<dbReference type="GO" id="GO:0003955">
    <property type="term" value="F:NAD(P)H dehydrogenase (quinone) activity"/>
    <property type="evidence" value="ECO:0007669"/>
    <property type="project" value="TreeGrafter"/>
</dbReference>
<dbReference type="OrthoDB" id="652200at2"/>
<dbReference type="InterPro" id="IPR029039">
    <property type="entry name" value="Flavoprotein-like_sf"/>
</dbReference>
<proteinExistence type="inferred from homology"/>
<dbReference type="EMBL" id="FTOR01000009">
    <property type="protein sequence ID" value="SIT30390.1"/>
    <property type="molecule type" value="Genomic_DNA"/>
</dbReference>
<dbReference type="AlphaFoldDB" id="A0A173MIH5"/>
<evidence type="ECO:0000259" key="3">
    <source>
        <dbReference type="Pfam" id="PF02525"/>
    </source>
</evidence>
<dbReference type="Proteomes" id="UP000186917">
    <property type="component" value="Unassembled WGS sequence"/>
</dbReference>
<dbReference type="Pfam" id="PF02525">
    <property type="entry name" value="Flavodoxin_2"/>
    <property type="match status" value="1"/>
</dbReference>
<feature type="domain" description="Flavodoxin-like fold" evidence="3">
    <location>
        <begin position="1"/>
        <end position="209"/>
    </location>
</feature>
<organism evidence="4 5">
    <name type="scientific">Filimonas lacunae</name>
    <dbReference type="NCBI Taxonomy" id="477680"/>
    <lineage>
        <taxon>Bacteria</taxon>
        <taxon>Pseudomonadati</taxon>
        <taxon>Bacteroidota</taxon>
        <taxon>Chitinophagia</taxon>
        <taxon>Chitinophagales</taxon>
        <taxon>Chitinophagaceae</taxon>
        <taxon>Filimonas</taxon>
    </lineage>
</organism>
<dbReference type="InterPro" id="IPR051545">
    <property type="entry name" value="NAD(P)H_dehydrogenase_qn"/>
</dbReference>
<dbReference type="InterPro" id="IPR003680">
    <property type="entry name" value="Flavodoxin_fold"/>
</dbReference>
<evidence type="ECO:0000256" key="2">
    <source>
        <dbReference type="ARBA" id="ARBA00023002"/>
    </source>
</evidence>
<sequence length="223" mass="25562">MKVLIVLAHPEPLSMNGALFNKAIETLEAAGHEVKTSNLYAMKFDPISDRRNFSQQKNEAFFKQQLEELYAVEQENGFAPDLESEQQKVEWCDLMIWQFPLWWFSVPGILKGWIDRIFAMGRFYGQGKIYEQGVFKGKKALLSLTTGSPETAYQPGGLHGNIQNILKPIQRGIFEFTGFSPLTPHVTYQPSRISAEERAIQLNNWEQRLKQIFDEKALATSPY</sequence>
<dbReference type="PANTHER" id="PTHR10204">
    <property type="entry name" value="NAD P H OXIDOREDUCTASE-RELATED"/>
    <property type="match status" value="1"/>
</dbReference>
<dbReference type="STRING" id="477680.SAMN05421788_109212"/>
<comment type="similarity">
    <text evidence="1">Belongs to the NAD(P)H dehydrogenase (quinone) family.</text>
</comment>
<dbReference type="RefSeq" id="WP_076381523.1">
    <property type="nucleotide sequence ID" value="NZ_AP017422.1"/>
</dbReference>
<accession>A0A173MIH5</accession>
<dbReference type="Gene3D" id="3.40.50.360">
    <property type="match status" value="1"/>
</dbReference>
<evidence type="ECO:0000313" key="5">
    <source>
        <dbReference type="Proteomes" id="UP000186917"/>
    </source>
</evidence>
<gene>
    <name evidence="4" type="ORF">SAMN05421788_109212</name>
</gene>
<dbReference type="GO" id="GO:0005829">
    <property type="term" value="C:cytosol"/>
    <property type="evidence" value="ECO:0007669"/>
    <property type="project" value="TreeGrafter"/>
</dbReference>